<gene>
    <name evidence="2" type="ORF">ABS767_16860</name>
</gene>
<evidence type="ECO:0000256" key="1">
    <source>
        <dbReference type="SAM" id="SignalP"/>
    </source>
</evidence>
<dbReference type="Proteomes" id="UP001629244">
    <property type="component" value="Unassembled WGS sequence"/>
</dbReference>
<organism evidence="2 3">
    <name type="scientific">Sphingomonas plantiphila</name>
    <dbReference type="NCBI Taxonomy" id="3163295"/>
    <lineage>
        <taxon>Bacteria</taxon>
        <taxon>Pseudomonadati</taxon>
        <taxon>Pseudomonadota</taxon>
        <taxon>Alphaproteobacteria</taxon>
        <taxon>Sphingomonadales</taxon>
        <taxon>Sphingomonadaceae</taxon>
        <taxon>Sphingomonas</taxon>
    </lineage>
</organism>
<sequence>MRQMILVLATAGLLAGCGGGQATNNVTANEAVENVVEDTTNYQAEVLALNPRAREGVFMRAVRDAGLSCQSVTASERVDDRNGDPTWRATCDNRDPHLISITKDGTANIVSRTDAQ</sequence>
<name>A0ABW8YRH2_9SPHN</name>
<evidence type="ECO:0000313" key="2">
    <source>
        <dbReference type="EMBL" id="MFL9842644.1"/>
    </source>
</evidence>
<dbReference type="RefSeq" id="WP_408080482.1">
    <property type="nucleotide sequence ID" value="NZ_JBELQC010000003.1"/>
</dbReference>
<feature type="chain" id="PRO_5046638525" description="Lipoprotein" evidence="1">
    <location>
        <begin position="23"/>
        <end position="116"/>
    </location>
</feature>
<reference evidence="2 3" key="1">
    <citation type="submission" date="2024-06" db="EMBL/GenBank/DDBJ databases">
        <authorList>
            <person name="Kaempfer P."/>
            <person name="Viver T."/>
        </authorList>
    </citation>
    <scope>NUCLEOTIDE SEQUENCE [LARGE SCALE GENOMIC DNA]</scope>
    <source>
        <strain evidence="2 3">ST-64</strain>
    </source>
</reference>
<feature type="signal peptide" evidence="1">
    <location>
        <begin position="1"/>
        <end position="22"/>
    </location>
</feature>
<evidence type="ECO:0000313" key="3">
    <source>
        <dbReference type="Proteomes" id="UP001629244"/>
    </source>
</evidence>
<accession>A0ABW8YRH2</accession>
<protein>
    <recommendedName>
        <fullName evidence="4">Lipoprotein</fullName>
    </recommendedName>
</protein>
<evidence type="ECO:0008006" key="4">
    <source>
        <dbReference type="Google" id="ProtNLM"/>
    </source>
</evidence>
<keyword evidence="3" id="KW-1185">Reference proteome</keyword>
<dbReference type="EMBL" id="JBELQC010000003">
    <property type="protein sequence ID" value="MFL9842644.1"/>
    <property type="molecule type" value="Genomic_DNA"/>
</dbReference>
<proteinExistence type="predicted"/>
<comment type="caution">
    <text evidence="2">The sequence shown here is derived from an EMBL/GenBank/DDBJ whole genome shotgun (WGS) entry which is preliminary data.</text>
</comment>
<dbReference type="PROSITE" id="PS51257">
    <property type="entry name" value="PROKAR_LIPOPROTEIN"/>
    <property type="match status" value="1"/>
</dbReference>
<keyword evidence="1" id="KW-0732">Signal</keyword>